<keyword evidence="2" id="KW-1185">Reference proteome</keyword>
<evidence type="ECO:0000313" key="1">
    <source>
        <dbReference type="EMBL" id="CAB4046303.1"/>
    </source>
</evidence>
<dbReference type="Pfam" id="PF03564">
    <property type="entry name" value="DUF1759"/>
    <property type="match status" value="1"/>
</dbReference>
<proteinExistence type="predicted"/>
<name>A0A6S7LVZ9_PARCT</name>
<accession>A0A6S7LVZ9</accession>
<sequence>VQPFSGDATGYREFRKLFDALVHQRPGLSTVAKLAYLKQSLTGRALELARTYEFSEENYTKILAALDDEYGLEWVTKMQCFESLAKLPQVDSIHSPSLKVLYNTVLAVMNTLQGCGHVLEVNPDQPIFVILVRLPPQLRTEWNRLQRREKYKDNDRLREFLAFLRDYAQSTGDTRTQNAIA</sequence>
<protein>
    <submittedName>
        <fullName evidence="1">Uncharacterized protein</fullName>
    </submittedName>
</protein>
<feature type="non-terminal residue" evidence="1">
    <location>
        <position position="181"/>
    </location>
</feature>
<dbReference type="InterPro" id="IPR005312">
    <property type="entry name" value="DUF1759"/>
</dbReference>
<dbReference type="PANTHER" id="PTHR47331">
    <property type="entry name" value="PHD-TYPE DOMAIN-CONTAINING PROTEIN"/>
    <property type="match status" value="1"/>
</dbReference>
<gene>
    <name evidence="1" type="ORF">PACLA_8A068137</name>
</gene>
<dbReference type="AlphaFoldDB" id="A0A6S7LVZ9"/>
<evidence type="ECO:0000313" key="2">
    <source>
        <dbReference type="Proteomes" id="UP001152795"/>
    </source>
</evidence>
<feature type="non-terminal residue" evidence="1">
    <location>
        <position position="1"/>
    </location>
</feature>
<dbReference type="Proteomes" id="UP001152795">
    <property type="component" value="Unassembled WGS sequence"/>
</dbReference>
<dbReference type="EMBL" id="CACRXK020049560">
    <property type="protein sequence ID" value="CAB4046303.1"/>
    <property type="molecule type" value="Genomic_DNA"/>
</dbReference>
<organism evidence="1 2">
    <name type="scientific">Paramuricea clavata</name>
    <name type="common">Red gorgonian</name>
    <name type="synonym">Violescent sea-whip</name>
    <dbReference type="NCBI Taxonomy" id="317549"/>
    <lineage>
        <taxon>Eukaryota</taxon>
        <taxon>Metazoa</taxon>
        <taxon>Cnidaria</taxon>
        <taxon>Anthozoa</taxon>
        <taxon>Octocorallia</taxon>
        <taxon>Malacalcyonacea</taxon>
        <taxon>Plexauridae</taxon>
        <taxon>Paramuricea</taxon>
    </lineage>
</organism>
<comment type="caution">
    <text evidence="1">The sequence shown here is derived from an EMBL/GenBank/DDBJ whole genome shotgun (WGS) entry which is preliminary data.</text>
</comment>
<reference evidence="1" key="1">
    <citation type="submission" date="2020-04" db="EMBL/GenBank/DDBJ databases">
        <authorList>
            <person name="Alioto T."/>
            <person name="Alioto T."/>
            <person name="Gomez Garrido J."/>
        </authorList>
    </citation>
    <scope>NUCLEOTIDE SEQUENCE</scope>
    <source>
        <strain evidence="1">A484AB</strain>
    </source>
</reference>
<dbReference type="OrthoDB" id="5989194at2759"/>